<sequence length="336" mass="37223">MGNEKKKPVAAKQAAGRAKGGEARAKSLSSEERSSIAKKAAVARWGVKPPQVTHKGNFKEDFGIDVECYVLNDEHKTAVISQRGMGLAIGLKNESGQAFPRFVQGKGISAALGSELLDKINNPLIFNATPPGANAPEQKGHGYDVTILIDVCKAIVRAESDNKLLSSQANIAKQAHIILNASAKAGIKGLVYALSGYDATREEIITAFKLYVQEEAKEYEKEFPPQLYNEWYKLYQLPKFERGRPWEFKKLTLAHVYSPLARSNGKLLELIQANKAKSGDRTKKLHQFLSDIGTRALRTHLGQLLGIARISKSREEYEKHVRTLFGDQQEFDFGNE</sequence>
<feature type="compositionally biased region" description="Basic and acidic residues" evidence="1">
    <location>
        <begin position="19"/>
        <end position="33"/>
    </location>
</feature>
<name>A0ABN7KYZ7_9BURK</name>
<evidence type="ECO:0000313" key="4">
    <source>
        <dbReference type="Proteomes" id="UP000672526"/>
    </source>
</evidence>
<proteinExistence type="predicted"/>
<organism evidence="3 4">
    <name type="scientific">Paraburkholderia haematera</name>
    <dbReference type="NCBI Taxonomy" id="2793077"/>
    <lineage>
        <taxon>Bacteria</taxon>
        <taxon>Pseudomonadati</taxon>
        <taxon>Pseudomonadota</taxon>
        <taxon>Betaproteobacteria</taxon>
        <taxon>Burkholderiales</taxon>
        <taxon>Burkholderiaceae</taxon>
        <taxon>Paraburkholderia</taxon>
    </lineage>
</organism>
<gene>
    <name evidence="3" type="ORF">R69888_01314</name>
</gene>
<feature type="region of interest" description="Disordered" evidence="1">
    <location>
        <begin position="1"/>
        <end position="33"/>
    </location>
</feature>
<dbReference type="Pfam" id="PF10546">
    <property type="entry name" value="P63C"/>
    <property type="match status" value="1"/>
</dbReference>
<evidence type="ECO:0000313" key="3">
    <source>
        <dbReference type="EMBL" id="CAE6714636.1"/>
    </source>
</evidence>
<dbReference type="EMBL" id="CAJNBK010000002">
    <property type="protein sequence ID" value="CAE6714636.1"/>
    <property type="molecule type" value="Genomic_DNA"/>
</dbReference>
<protein>
    <recommendedName>
        <fullName evidence="2">Bacteriophage Mx8 p63 C-terminal domain-containing protein</fullName>
    </recommendedName>
</protein>
<dbReference type="InterPro" id="IPR018874">
    <property type="entry name" value="Phage_Mx8_p63_C"/>
</dbReference>
<dbReference type="RefSeq" id="WP_211610204.1">
    <property type="nucleotide sequence ID" value="NZ_CAJNBK010000002.1"/>
</dbReference>
<feature type="domain" description="Bacteriophage Mx8 p63 C-terminal" evidence="2">
    <location>
        <begin position="210"/>
        <end position="295"/>
    </location>
</feature>
<accession>A0ABN7KYZ7</accession>
<evidence type="ECO:0000256" key="1">
    <source>
        <dbReference type="SAM" id="MobiDB-lite"/>
    </source>
</evidence>
<comment type="caution">
    <text evidence="3">The sequence shown here is derived from an EMBL/GenBank/DDBJ whole genome shotgun (WGS) entry which is preliminary data.</text>
</comment>
<reference evidence="3 4" key="1">
    <citation type="submission" date="2021-02" db="EMBL/GenBank/DDBJ databases">
        <authorList>
            <person name="Vanwijnsberghe S."/>
        </authorList>
    </citation>
    <scope>NUCLEOTIDE SEQUENCE [LARGE SCALE GENOMIC DNA]</scope>
    <source>
        <strain evidence="3 4">LMG 31837</strain>
    </source>
</reference>
<evidence type="ECO:0000259" key="2">
    <source>
        <dbReference type="Pfam" id="PF10546"/>
    </source>
</evidence>
<dbReference type="Proteomes" id="UP000672526">
    <property type="component" value="Unassembled WGS sequence"/>
</dbReference>
<keyword evidence="4" id="KW-1185">Reference proteome</keyword>